<dbReference type="EC" id="3.4.22.71" evidence="3"/>
<dbReference type="GO" id="GO:0016787">
    <property type="term" value="F:hydrolase activity"/>
    <property type="evidence" value="ECO:0007669"/>
    <property type="project" value="UniProtKB-KW"/>
</dbReference>
<feature type="active site" description="Proton donor/acceptor" evidence="2">
    <location>
        <position position="140"/>
    </location>
</feature>
<dbReference type="CDD" id="cd05826">
    <property type="entry name" value="Sortase_B"/>
    <property type="match status" value="1"/>
</dbReference>
<feature type="active site" description="Acyl-thioester intermediate" evidence="2">
    <location>
        <position position="238"/>
    </location>
</feature>
<dbReference type="Proteomes" id="UP000651482">
    <property type="component" value="Unassembled WGS sequence"/>
</dbReference>
<evidence type="ECO:0000313" key="4">
    <source>
        <dbReference type="Proteomes" id="UP000651482"/>
    </source>
</evidence>
<dbReference type="Pfam" id="PF04203">
    <property type="entry name" value="Sortase"/>
    <property type="match status" value="1"/>
</dbReference>
<sequence>MKSKYLMIGAAVCAALFLFSGVMLYRQYADEKQSAEAFDNIAALVQDETPPADEPQETEPPQPEQTAFEKYAAVYEQNSDFVGWISIEGTNIDYPVMQTVDNPNYYLKRSFEKQYSDYGVPYVQENCDLGLSDNCVIYGHHMNNGSMFADLCKYADEDFYREHKTIRFDTLSGFGEYEVVAAFKTVAYSEQGFKYYHFVNAEDENAFNEYISQCKELALYDTGVTAEYGDRLITLSTCEYSRQNGRMVVVAKKIVSPSLEVGENEA</sequence>
<dbReference type="InterPro" id="IPR005754">
    <property type="entry name" value="Sortase"/>
</dbReference>
<proteinExistence type="predicted"/>
<dbReference type="InterPro" id="IPR023365">
    <property type="entry name" value="Sortase_dom-sf"/>
</dbReference>
<evidence type="ECO:0000313" key="3">
    <source>
        <dbReference type="EMBL" id="MBC8533672.1"/>
    </source>
</evidence>
<organism evidence="3 4">
    <name type="scientific">Yeguia hominis</name>
    <dbReference type="NCBI Taxonomy" id="2763662"/>
    <lineage>
        <taxon>Bacteria</taxon>
        <taxon>Bacillati</taxon>
        <taxon>Bacillota</taxon>
        <taxon>Clostridia</taxon>
        <taxon>Eubacteriales</taxon>
        <taxon>Yeguiaceae</taxon>
        <taxon>Yeguia</taxon>
    </lineage>
</organism>
<dbReference type="EMBL" id="JACRSN010000008">
    <property type="protein sequence ID" value="MBC8533672.1"/>
    <property type="molecule type" value="Genomic_DNA"/>
</dbReference>
<keyword evidence="4" id="KW-1185">Reference proteome</keyword>
<evidence type="ECO:0000256" key="1">
    <source>
        <dbReference type="ARBA" id="ARBA00022801"/>
    </source>
</evidence>
<dbReference type="NCBIfam" id="TIGR03064">
    <property type="entry name" value="sortase_srtB"/>
    <property type="match status" value="1"/>
</dbReference>
<protein>
    <submittedName>
        <fullName evidence="3">Class B sortase</fullName>
        <ecNumber evidence="3">3.4.22.71</ecNumber>
    </submittedName>
</protein>
<dbReference type="AlphaFoldDB" id="A0A926HMZ6"/>
<keyword evidence="1 3" id="KW-0378">Hydrolase</keyword>
<dbReference type="RefSeq" id="WP_249319276.1">
    <property type="nucleotide sequence ID" value="NZ_JACRSN010000008.1"/>
</dbReference>
<evidence type="ECO:0000256" key="2">
    <source>
        <dbReference type="PIRSR" id="PIRSR605754-1"/>
    </source>
</evidence>
<reference evidence="3" key="1">
    <citation type="submission" date="2020-08" db="EMBL/GenBank/DDBJ databases">
        <title>Genome public.</title>
        <authorList>
            <person name="Liu C."/>
            <person name="Sun Q."/>
        </authorList>
    </citation>
    <scope>NUCLEOTIDE SEQUENCE</scope>
    <source>
        <strain evidence="3">NSJ-40</strain>
    </source>
</reference>
<comment type="caution">
    <text evidence="3">The sequence shown here is derived from an EMBL/GenBank/DDBJ whole genome shotgun (WGS) entry which is preliminary data.</text>
</comment>
<dbReference type="Gene3D" id="2.40.260.10">
    <property type="entry name" value="Sortase"/>
    <property type="match status" value="1"/>
</dbReference>
<accession>A0A926HMZ6</accession>
<name>A0A926HMZ6_9FIRM</name>
<dbReference type="InterPro" id="IPR009835">
    <property type="entry name" value="SrtB"/>
</dbReference>
<gene>
    <name evidence="3" type="primary">srtB</name>
    <name evidence="3" type="ORF">IAG03_06570</name>
</gene>
<dbReference type="SUPFAM" id="SSF63817">
    <property type="entry name" value="Sortase"/>
    <property type="match status" value="1"/>
</dbReference>